<reference evidence="2 3" key="1">
    <citation type="submission" date="2019-11" db="EMBL/GenBank/DDBJ databases">
        <title>Whole genome sequence of Oryza granulata.</title>
        <authorList>
            <person name="Li W."/>
        </authorList>
    </citation>
    <scope>NUCLEOTIDE SEQUENCE [LARGE SCALE GENOMIC DNA]</scope>
    <source>
        <strain evidence="3">cv. Menghai</strain>
        <tissue evidence="2">Leaf</tissue>
    </source>
</reference>
<proteinExistence type="predicted"/>
<feature type="compositionally biased region" description="Pro residues" evidence="1">
    <location>
        <begin position="44"/>
        <end position="54"/>
    </location>
</feature>
<feature type="compositionally biased region" description="Pro residues" evidence="1">
    <location>
        <begin position="63"/>
        <end position="72"/>
    </location>
</feature>
<sequence>MAARRAVGLGPPARVFSTANRAVPLAHYAVTSPFHPGCTASLAPPAPAPPPHPGFPHRTFRPPRSPYSPPSSPETLTPPSTLYSLPRIHCSVWYL</sequence>
<comment type="caution">
    <text evidence="2">The sequence shown here is derived from an EMBL/GenBank/DDBJ whole genome shotgun (WGS) entry which is preliminary data.</text>
</comment>
<gene>
    <name evidence="2" type="ORF">E2562_007637</name>
</gene>
<evidence type="ECO:0000313" key="2">
    <source>
        <dbReference type="EMBL" id="KAF0916562.1"/>
    </source>
</evidence>
<protein>
    <submittedName>
        <fullName evidence="2">Uncharacterized protein</fullName>
    </submittedName>
</protein>
<accession>A0A6G1DWJ0</accession>
<dbReference type="Proteomes" id="UP000479710">
    <property type="component" value="Unassembled WGS sequence"/>
</dbReference>
<evidence type="ECO:0000256" key="1">
    <source>
        <dbReference type="SAM" id="MobiDB-lite"/>
    </source>
</evidence>
<name>A0A6G1DWJ0_9ORYZ</name>
<keyword evidence="3" id="KW-1185">Reference proteome</keyword>
<organism evidence="2 3">
    <name type="scientific">Oryza meyeriana var. granulata</name>
    <dbReference type="NCBI Taxonomy" id="110450"/>
    <lineage>
        <taxon>Eukaryota</taxon>
        <taxon>Viridiplantae</taxon>
        <taxon>Streptophyta</taxon>
        <taxon>Embryophyta</taxon>
        <taxon>Tracheophyta</taxon>
        <taxon>Spermatophyta</taxon>
        <taxon>Magnoliopsida</taxon>
        <taxon>Liliopsida</taxon>
        <taxon>Poales</taxon>
        <taxon>Poaceae</taxon>
        <taxon>BOP clade</taxon>
        <taxon>Oryzoideae</taxon>
        <taxon>Oryzeae</taxon>
        <taxon>Oryzinae</taxon>
        <taxon>Oryza</taxon>
        <taxon>Oryza meyeriana</taxon>
    </lineage>
</organism>
<dbReference type="EMBL" id="SPHZ02000005">
    <property type="protein sequence ID" value="KAF0916562.1"/>
    <property type="molecule type" value="Genomic_DNA"/>
</dbReference>
<evidence type="ECO:0000313" key="3">
    <source>
        <dbReference type="Proteomes" id="UP000479710"/>
    </source>
</evidence>
<feature type="region of interest" description="Disordered" evidence="1">
    <location>
        <begin position="39"/>
        <end position="81"/>
    </location>
</feature>
<dbReference type="AlphaFoldDB" id="A0A6G1DWJ0"/>